<dbReference type="AlphaFoldDB" id="A0A1G2MAF1"/>
<proteinExistence type="inferred from homology"/>
<reference evidence="7 8" key="1">
    <citation type="journal article" date="2016" name="Nat. Commun.">
        <title>Thousands of microbial genomes shed light on interconnected biogeochemical processes in an aquifer system.</title>
        <authorList>
            <person name="Anantharaman K."/>
            <person name="Brown C.T."/>
            <person name="Hug L.A."/>
            <person name="Sharon I."/>
            <person name="Castelle C.J."/>
            <person name="Probst A.J."/>
            <person name="Thomas B.C."/>
            <person name="Singh A."/>
            <person name="Wilkins M.J."/>
            <person name="Karaoz U."/>
            <person name="Brodie E.L."/>
            <person name="Williams K.H."/>
            <person name="Hubbard S.S."/>
            <person name="Banfield J.F."/>
        </authorList>
    </citation>
    <scope>NUCLEOTIDE SEQUENCE [LARGE SCALE GENOMIC DNA]</scope>
</reference>
<dbReference type="Proteomes" id="UP000178121">
    <property type="component" value="Unassembled WGS sequence"/>
</dbReference>
<dbReference type="EMBL" id="MHRI01000019">
    <property type="protein sequence ID" value="OHA20905.1"/>
    <property type="molecule type" value="Genomic_DNA"/>
</dbReference>
<dbReference type="PROSITE" id="PS51160">
    <property type="entry name" value="ACYLPHOSPHATASE_3"/>
    <property type="match status" value="1"/>
</dbReference>
<dbReference type="InterPro" id="IPR036046">
    <property type="entry name" value="Acylphosphatase-like_dom_sf"/>
</dbReference>
<dbReference type="InterPro" id="IPR020456">
    <property type="entry name" value="Acylphosphatase"/>
</dbReference>
<evidence type="ECO:0000259" key="6">
    <source>
        <dbReference type="PROSITE" id="PS51160"/>
    </source>
</evidence>
<evidence type="ECO:0000313" key="8">
    <source>
        <dbReference type="Proteomes" id="UP000178121"/>
    </source>
</evidence>
<evidence type="ECO:0000313" key="7">
    <source>
        <dbReference type="EMBL" id="OHA20905.1"/>
    </source>
</evidence>
<accession>A0A1G2MAF1</accession>
<comment type="similarity">
    <text evidence="1 5">Belongs to the acylphosphatase family.</text>
</comment>
<comment type="catalytic activity">
    <reaction evidence="3 4">
        <text>an acyl phosphate + H2O = a carboxylate + phosphate + H(+)</text>
        <dbReference type="Rhea" id="RHEA:14965"/>
        <dbReference type="ChEBI" id="CHEBI:15377"/>
        <dbReference type="ChEBI" id="CHEBI:15378"/>
        <dbReference type="ChEBI" id="CHEBI:29067"/>
        <dbReference type="ChEBI" id="CHEBI:43474"/>
        <dbReference type="ChEBI" id="CHEBI:59918"/>
        <dbReference type="EC" id="3.6.1.7"/>
    </reaction>
</comment>
<dbReference type="PANTHER" id="PTHR47268:SF4">
    <property type="entry name" value="ACYLPHOSPHATASE"/>
    <property type="match status" value="1"/>
</dbReference>
<feature type="active site" evidence="4">
    <location>
        <position position="36"/>
    </location>
</feature>
<dbReference type="EC" id="3.6.1.7" evidence="2 4"/>
<comment type="caution">
    <text evidence="7">The sequence shown here is derived from an EMBL/GenBank/DDBJ whole genome shotgun (WGS) entry which is preliminary data.</text>
</comment>
<dbReference type="Pfam" id="PF00708">
    <property type="entry name" value="Acylphosphatase"/>
    <property type="match status" value="1"/>
</dbReference>
<evidence type="ECO:0000256" key="1">
    <source>
        <dbReference type="ARBA" id="ARBA00005614"/>
    </source>
</evidence>
<dbReference type="InterPro" id="IPR001792">
    <property type="entry name" value="Acylphosphatase-like_dom"/>
</dbReference>
<name>A0A1G2MAF1_9BACT</name>
<sequence length="91" mass="10198">MKRLTLIIHGSVQGIFFRTFVKERARKLALTGTVRNEPKGSVEVIAEGEESALRVFLRAVSKGYPPARVAKIEERWAEGTGAFSDFNILYD</sequence>
<evidence type="ECO:0000256" key="3">
    <source>
        <dbReference type="ARBA" id="ARBA00047645"/>
    </source>
</evidence>
<organism evidence="7 8">
    <name type="scientific">Candidatus Taylorbacteria bacterium RIFCSPHIGHO2_01_FULL_51_15</name>
    <dbReference type="NCBI Taxonomy" id="1802304"/>
    <lineage>
        <taxon>Bacteria</taxon>
        <taxon>Candidatus Tayloriibacteriota</taxon>
    </lineage>
</organism>
<dbReference type="Gene3D" id="3.30.70.100">
    <property type="match status" value="1"/>
</dbReference>
<evidence type="ECO:0000256" key="5">
    <source>
        <dbReference type="RuleBase" id="RU004168"/>
    </source>
</evidence>
<feature type="active site" evidence="4">
    <location>
        <position position="18"/>
    </location>
</feature>
<gene>
    <name evidence="7" type="ORF">A2849_02015</name>
</gene>
<feature type="domain" description="Acylphosphatase-like" evidence="6">
    <location>
        <begin position="3"/>
        <end position="90"/>
    </location>
</feature>
<dbReference type="PANTHER" id="PTHR47268">
    <property type="entry name" value="ACYLPHOSPHATASE"/>
    <property type="match status" value="1"/>
</dbReference>
<evidence type="ECO:0000256" key="4">
    <source>
        <dbReference type="PROSITE-ProRule" id="PRU00520"/>
    </source>
</evidence>
<dbReference type="SUPFAM" id="SSF54975">
    <property type="entry name" value="Acylphosphatase/BLUF domain-like"/>
    <property type="match status" value="1"/>
</dbReference>
<evidence type="ECO:0000256" key="2">
    <source>
        <dbReference type="ARBA" id="ARBA00012150"/>
    </source>
</evidence>
<dbReference type="GO" id="GO:0003998">
    <property type="term" value="F:acylphosphatase activity"/>
    <property type="evidence" value="ECO:0007669"/>
    <property type="project" value="UniProtKB-EC"/>
</dbReference>
<protein>
    <recommendedName>
        <fullName evidence="2 4">acylphosphatase</fullName>
        <ecNumber evidence="2 4">3.6.1.7</ecNumber>
    </recommendedName>
</protein>
<keyword evidence="4" id="KW-0378">Hydrolase</keyword>